<proteinExistence type="predicted"/>
<dbReference type="PROSITE" id="PS51257">
    <property type="entry name" value="PROKAR_LIPOPROTEIN"/>
    <property type="match status" value="1"/>
</dbReference>
<dbReference type="AlphaFoldDB" id="A0A1M6S339"/>
<gene>
    <name evidence="2" type="ORF">SAMN04488028_104389</name>
</gene>
<evidence type="ECO:0000313" key="3">
    <source>
        <dbReference type="Proteomes" id="UP000184474"/>
    </source>
</evidence>
<feature type="signal peptide" evidence="1">
    <location>
        <begin position="1"/>
        <end position="21"/>
    </location>
</feature>
<keyword evidence="3" id="KW-1185">Reference proteome</keyword>
<organism evidence="2 3">
    <name type="scientific">Reichenbachiella agariperforans</name>
    <dbReference type="NCBI Taxonomy" id="156994"/>
    <lineage>
        <taxon>Bacteria</taxon>
        <taxon>Pseudomonadati</taxon>
        <taxon>Bacteroidota</taxon>
        <taxon>Cytophagia</taxon>
        <taxon>Cytophagales</taxon>
        <taxon>Reichenbachiellaceae</taxon>
        <taxon>Reichenbachiella</taxon>
    </lineage>
</organism>
<accession>A0A1M6S339</accession>
<dbReference type="EMBL" id="FRAA01000004">
    <property type="protein sequence ID" value="SHK39264.1"/>
    <property type="molecule type" value="Genomic_DNA"/>
</dbReference>
<evidence type="ECO:0000256" key="1">
    <source>
        <dbReference type="SAM" id="SignalP"/>
    </source>
</evidence>
<keyword evidence="1" id="KW-0732">Signal</keyword>
<dbReference type="RefSeq" id="WP_073122971.1">
    <property type="nucleotide sequence ID" value="NZ_FRAA01000004.1"/>
</dbReference>
<evidence type="ECO:0008006" key="4">
    <source>
        <dbReference type="Google" id="ProtNLM"/>
    </source>
</evidence>
<evidence type="ECO:0000313" key="2">
    <source>
        <dbReference type="EMBL" id="SHK39264.1"/>
    </source>
</evidence>
<sequence>MNQLKLNAKLFAAILVFGALASCEESDNGDDSNSCHITSMVFSYPEDDYGYSYASDVTFEYNDANQLISILSVDNETECYDSNCETSTDENEIFLSYAGDVITLTNSSYEDEKIEILISGDKLEKITSSEIYNGEKEIDEYRYIYSGDKLSKVENWDNYSNSSTSELTLYSYDEVTFSGNNISMVESFYESENANARKLGKKEHVINANARTNESISVGKVSYSYDTNTNPMKGELLALLIGGYEYFNENNILSEKEIYDHATYTYNYSYEYNDDGLPIIITVTDDEGGKNVTDVTYNCD</sequence>
<dbReference type="Proteomes" id="UP000184474">
    <property type="component" value="Unassembled WGS sequence"/>
</dbReference>
<name>A0A1M6S339_REIAG</name>
<reference evidence="3" key="1">
    <citation type="submission" date="2016-11" db="EMBL/GenBank/DDBJ databases">
        <authorList>
            <person name="Varghese N."/>
            <person name="Submissions S."/>
        </authorList>
    </citation>
    <scope>NUCLEOTIDE SEQUENCE [LARGE SCALE GENOMIC DNA]</scope>
    <source>
        <strain evidence="3">DSM 26134</strain>
    </source>
</reference>
<protein>
    <recommendedName>
        <fullName evidence="4">DUF4595 domain-containing protein</fullName>
    </recommendedName>
</protein>
<feature type="chain" id="PRO_5013133357" description="DUF4595 domain-containing protein" evidence="1">
    <location>
        <begin position="22"/>
        <end position="300"/>
    </location>
</feature>